<dbReference type="Proteomes" id="UP000774326">
    <property type="component" value="Unassembled WGS sequence"/>
</dbReference>
<sequence length="74" mass="8568">MIGEDLLKVGYALEESDSQTVKDWKLWNNTNSTNDQIDDKRLQIVVTVVCGTEEQPNWNTNEELLTWSVEITRI</sequence>
<reference evidence="1" key="2">
    <citation type="submission" date="2021-01" db="EMBL/GenBank/DDBJ databases">
        <authorList>
            <person name="Schikora-Tamarit M.A."/>
        </authorList>
    </citation>
    <scope>NUCLEOTIDE SEQUENCE</scope>
    <source>
        <strain evidence="1">CBS2887</strain>
    </source>
</reference>
<organism evidence="1 2">
    <name type="scientific">Wickerhamomyces pijperi</name>
    <name type="common">Yeast</name>
    <name type="synonym">Pichia pijperi</name>
    <dbReference type="NCBI Taxonomy" id="599730"/>
    <lineage>
        <taxon>Eukaryota</taxon>
        <taxon>Fungi</taxon>
        <taxon>Dikarya</taxon>
        <taxon>Ascomycota</taxon>
        <taxon>Saccharomycotina</taxon>
        <taxon>Saccharomycetes</taxon>
        <taxon>Phaffomycetales</taxon>
        <taxon>Wickerhamomycetaceae</taxon>
        <taxon>Wickerhamomyces</taxon>
    </lineage>
</organism>
<dbReference type="AlphaFoldDB" id="A0A9P8TC66"/>
<gene>
    <name evidence="1" type="ORF">WICPIJ_009893</name>
</gene>
<proteinExistence type="predicted"/>
<dbReference type="EMBL" id="JAEUBG010005703">
    <property type="protein sequence ID" value="KAH3673130.1"/>
    <property type="molecule type" value="Genomic_DNA"/>
</dbReference>
<protein>
    <submittedName>
        <fullName evidence="1">Uncharacterized protein</fullName>
    </submittedName>
</protein>
<evidence type="ECO:0000313" key="1">
    <source>
        <dbReference type="EMBL" id="KAH3673130.1"/>
    </source>
</evidence>
<evidence type="ECO:0000313" key="2">
    <source>
        <dbReference type="Proteomes" id="UP000774326"/>
    </source>
</evidence>
<reference evidence="1" key="1">
    <citation type="journal article" date="2021" name="Open Biol.">
        <title>Shared evolutionary footprints suggest mitochondrial oxidative damage underlies multiple complex I losses in fungi.</title>
        <authorList>
            <person name="Schikora-Tamarit M.A."/>
            <person name="Marcet-Houben M."/>
            <person name="Nosek J."/>
            <person name="Gabaldon T."/>
        </authorList>
    </citation>
    <scope>NUCLEOTIDE SEQUENCE</scope>
    <source>
        <strain evidence="1">CBS2887</strain>
    </source>
</reference>
<keyword evidence="2" id="KW-1185">Reference proteome</keyword>
<accession>A0A9P8TC66</accession>
<comment type="caution">
    <text evidence="1">The sequence shown here is derived from an EMBL/GenBank/DDBJ whole genome shotgun (WGS) entry which is preliminary data.</text>
</comment>
<name>A0A9P8TC66_WICPI</name>